<dbReference type="Pfam" id="PF02221">
    <property type="entry name" value="E1_DerP2_DerF2"/>
    <property type="match status" value="1"/>
</dbReference>
<dbReference type="InterPro" id="IPR003172">
    <property type="entry name" value="ML_dom"/>
</dbReference>
<evidence type="ECO:0000313" key="2">
    <source>
        <dbReference type="Proteomes" id="UP000504634"/>
    </source>
</evidence>
<dbReference type="SUPFAM" id="SSF81296">
    <property type="entry name" value="E set domains"/>
    <property type="match status" value="1"/>
</dbReference>
<protein>
    <submittedName>
        <fullName evidence="3">NPC intracellular cholesterol transporter 2</fullName>
    </submittedName>
</protein>
<accession>A0A6J2T831</accession>
<evidence type="ECO:0000259" key="1">
    <source>
        <dbReference type="SMART" id="SM00737"/>
    </source>
</evidence>
<proteinExistence type="predicted"/>
<dbReference type="AlphaFoldDB" id="A0A6J2T831"/>
<sequence>MRCYIVYYFKIFLIVCAIHELTCGVISTATNEVYKKLLQLRSLPFEDCGSMFQVMYLKIDGCTTIPCTMKRGDLVDVRVLFDDNGSGVSFLKHEVRWVFNYVKTQAAISPDPCDGNQECIESTGDGKTYLAKVYVNTTLPVMRGRMLWEAKDANSNNLICFEVPVSITL</sequence>
<organism evidence="2 3">
    <name type="scientific">Drosophila lebanonensis</name>
    <name type="common">Fruit fly</name>
    <name type="synonym">Scaptodrosophila lebanonensis</name>
    <dbReference type="NCBI Taxonomy" id="7225"/>
    <lineage>
        <taxon>Eukaryota</taxon>
        <taxon>Metazoa</taxon>
        <taxon>Ecdysozoa</taxon>
        <taxon>Arthropoda</taxon>
        <taxon>Hexapoda</taxon>
        <taxon>Insecta</taxon>
        <taxon>Pterygota</taxon>
        <taxon>Neoptera</taxon>
        <taxon>Endopterygota</taxon>
        <taxon>Diptera</taxon>
        <taxon>Brachycera</taxon>
        <taxon>Muscomorpha</taxon>
        <taxon>Ephydroidea</taxon>
        <taxon>Drosophilidae</taxon>
        <taxon>Scaptodrosophila</taxon>
    </lineage>
</organism>
<dbReference type="RefSeq" id="XP_030371107.1">
    <property type="nucleotide sequence ID" value="XM_030515247.1"/>
</dbReference>
<name>A0A6J2T831_DROLE</name>
<dbReference type="Proteomes" id="UP000504634">
    <property type="component" value="Unplaced"/>
</dbReference>
<keyword evidence="2" id="KW-1185">Reference proteome</keyword>
<dbReference type="Gene3D" id="2.60.40.770">
    <property type="match status" value="1"/>
</dbReference>
<reference evidence="3" key="1">
    <citation type="submission" date="2025-08" db="UniProtKB">
        <authorList>
            <consortium name="RefSeq"/>
        </authorList>
    </citation>
    <scope>IDENTIFICATION</scope>
    <source>
        <strain evidence="3">11010-0011.00</strain>
        <tissue evidence="3">Whole body</tissue>
    </source>
</reference>
<dbReference type="InterPro" id="IPR014756">
    <property type="entry name" value="Ig_E-set"/>
</dbReference>
<gene>
    <name evidence="3" type="primary">LOC115621566</name>
</gene>
<feature type="domain" description="MD-2-related lipid-recognition" evidence="1">
    <location>
        <begin position="45"/>
        <end position="165"/>
    </location>
</feature>
<dbReference type="SMART" id="SM00737">
    <property type="entry name" value="ML"/>
    <property type="match status" value="1"/>
</dbReference>
<dbReference type="GeneID" id="115621566"/>
<dbReference type="CTD" id="42864"/>
<dbReference type="OrthoDB" id="6489092at2759"/>
<evidence type="ECO:0000313" key="3">
    <source>
        <dbReference type="RefSeq" id="XP_030371107.1"/>
    </source>
</evidence>